<sequence>MCSRCTTIHNNKHPDHVNQYDHIDDIRQSLNTLYLSILDFVNSDNNIKDNSSGNNVNDISIKDDRNINNNNNDMPVESKINFTINSIWESLRSSTSVYDSLTTAENEIKQYFEQIHTFLINEEHRLKKPIINQKDAIIDQIDNNINHLKHLINMININNNIEHACGNGNDNDVDNTDTPVKIPDITDLYSTTTIMNSIAFIIYNIQFRPATSSLSTHTPASYELSIKRPDFEQLKLTLEQSIQLERIESSTSTTENENITQYIFSTHHKNGATLINLQNNSIEQFEIDYSFHRTSIVSVGEDIYTFGGYDNQTKWMKFSMKSKSVALIGEMEGIDGGFSISACYDGRDHIYLLNARKKNINRFNIYTMKFERYRTLPEDYSIQRSSMIFQGSLYSYDLNKMLQINLVNKEMTHHLLDIIAHSACNDNKGNFYISYHPKRQGQNHGVQRFVKYNIESKEMIDLNAIPARYNLMYHRESPTSSFIYSITGIEHGNFKYSIERNQYEPFFQHDKFKRNFCPSTPISIKNDDYDDDDDDVD</sequence>
<protein>
    <submittedName>
        <fullName evidence="1">Uncharacterized protein</fullName>
    </submittedName>
</protein>
<proteinExistence type="predicted"/>
<dbReference type="RefSeq" id="XP_020431953.1">
    <property type="nucleotide sequence ID" value="XM_020577505.1"/>
</dbReference>
<comment type="caution">
    <text evidence="1">The sequence shown here is derived from an EMBL/GenBank/DDBJ whole genome shotgun (WGS) entry which is preliminary data.</text>
</comment>
<dbReference type="EMBL" id="ADBJ01000031">
    <property type="protein sequence ID" value="EFA79832.1"/>
    <property type="molecule type" value="Genomic_DNA"/>
</dbReference>
<evidence type="ECO:0000313" key="1">
    <source>
        <dbReference type="EMBL" id="EFA79832.1"/>
    </source>
</evidence>
<dbReference type="AlphaFoldDB" id="D3BFB8"/>
<dbReference type="SUPFAM" id="SSF50965">
    <property type="entry name" value="Galactose oxidase, central domain"/>
    <property type="match status" value="1"/>
</dbReference>
<dbReference type="InterPro" id="IPR011043">
    <property type="entry name" value="Gal_Oxase/kelch_b-propeller"/>
</dbReference>
<evidence type="ECO:0000313" key="2">
    <source>
        <dbReference type="Proteomes" id="UP000001396"/>
    </source>
</evidence>
<organism evidence="1 2">
    <name type="scientific">Heterostelium pallidum (strain ATCC 26659 / Pp 5 / PN500)</name>
    <name type="common">Cellular slime mold</name>
    <name type="synonym">Polysphondylium pallidum</name>
    <dbReference type="NCBI Taxonomy" id="670386"/>
    <lineage>
        <taxon>Eukaryota</taxon>
        <taxon>Amoebozoa</taxon>
        <taxon>Evosea</taxon>
        <taxon>Eumycetozoa</taxon>
        <taxon>Dictyostelia</taxon>
        <taxon>Acytosteliales</taxon>
        <taxon>Acytosteliaceae</taxon>
        <taxon>Heterostelium</taxon>
    </lineage>
</organism>
<dbReference type="GeneID" id="31362133"/>
<gene>
    <name evidence="1" type="ORF">PPL_06651</name>
</gene>
<dbReference type="InParanoid" id="D3BFB8"/>
<keyword evidence="2" id="KW-1185">Reference proteome</keyword>
<name>D3BFB8_HETP5</name>
<dbReference type="Proteomes" id="UP000001396">
    <property type="component" value="Unassembled WGS sequence"/>
</dbReference>
<reference evidence="1 2" key="1">
    <citation type="journal article" date="2011" name="Genome Res.">
        <title>Phylogeny-wide analysis of social amoeba genomes highlights ancient origins for complex intercellular communication.</title>
        <authorList>
            <person name="Heidel A.J."/>
            <person name="Lawal H.M."/>
            <person name="Felder M."/>
            <person name="Schilde C."/>
            <person name="Helps N.R."/>
            <person name="Tunggal B."/>
            <person name="Rivero F."/>
            <person name="John U."/>
            <person name="Schleicher M."/>
            <person name="Eichinger L."/>
            <person name="Platzer M."/>
            <person name="Noegel A.A."/>
            <person name="Schaap P."/>
            <person name="Gloeckner G."/>
        </authorList>
    </citation>
    <scope>NUCLEOTIDE SEQUENCE [LARGE SCALE GENOMIC DNA]</scope>
    <source>
        <strain evidence="2">ATCC 26659 / Pp 5 / PN500</strain>
    </source>
</reference>
<accession>D3BFB8</accession>